<dbReference type="OrthoDB" id="62at2759"/>
<dbReference type="STRING" id="50429.A0A2B4RIW3"/>
<dbReference type="GO" id="GO:0007039">
    <property type="term" value="P:protein catabolic process in the vacuole"/>
    <property type="evidence" value="ECO:0007669"/>
    <property type="project" value="TreeGrafter"/>
</dbReference>
<accession>A0A2B4RIW3</accession>
<dbReference type="AlphaFoldDB" id="A0A2B4RIW3"/>
<evidence type="ECO:0000256" key="1">
    <source>
        <dbReference type="ARBA" id="ARBA00061469"/>
    </source>
</evidence>
<dbReference type="GO" id="GO:0045721">
    <property type="term" value="P:negative regulation of gluconeogenesis"/>
    <property type="evidence" value="ECO:0007669"/>
    <property type="project" value="TreeGrafter"/>
</dbReference>
<dbReference type="GO" id="GO:0034657">
    <property type="term" value="C:GID complex"/>
    <property type="evidence" value="ECO:0007669"/>
    <property type="project" value="TreeGrafter"/>
</dbReference>
<reference evidence="3" key="1">
    <citation type="journal article" date="2017" name="bioRxiv">
        <title>Comparative analysis of the genomes of Stylophora pistillata and Acropora digitifera provides evidence for extensive differences between species of corals.</title>
        <authorList>
            <person name="Voolstra C.R."/>
            <person name="Li Y."/>
            <person name="Liew Y.J."/>
            <person name="Baumgarten S."/>
            <person name="Zoccola D."/>
            <person name="Flot J.-F."/>
            <person name="Tambutte S."/>
            <person name="Allemand D."/>
            <person name="Aranda M."/>
        </authorList>
    </citation>
    <scope>NUCLEOTIDE SEQUENCE [LARGE SCALE GENOMIC DNA]</scope>
</reference>
<gene>
    <name evidence="2" type="primary">Gid4</name>
    <name evidence="2" type="ORF">AWC38_SpisGene18572</name>
</gene>
<name>A0A2B4RIW3_STYPI</name>
<organism evidence="2 3">
    <name type="scientific">Stylophora pistillata</name>
    <name type="common">Smooth cauliflower coral</name>
    <dbReference type="NCBI Taxonomy" id="50429"/>
    <lineage>
        <taxon>Eukaryota</taxon>
        <taxon>Metazoa</taxon>
        <taxon>Cnidaria</taxon>
        <taxon>Anthozoa</taxon>
        <taxon>Hexacorallia</taxon>
        <taxon>Scleractinia</taxon>
        <taxon>Astrocoeniina</taxon>
        <taxon>Pocilloporidae</taxon>
        <taxon>Stylophora</taxon>
    </lineage>
</organism>
<dbReference type="GO" id="GO:0043161">
    <property type="term" value="P:proteasome-mediated ubiquitin-dependent protein catabolic process"/>
    <property type="evidence" value="ECO:0007669"/>
    <property type="project" value="TreeGrafter"/>
</dbReference>
<proteinExistence type="inferred from homology"/>
<dbReference type="Proteomes" id="UP000225706">
    <property type="component" value="Unassembled WGS sequence"/>
</dbReference>
<evidence type="ECO:0000313" key="3">
    <source>
        <dbReference type="Proteomes" id="UP000225706"/>
    </source>
</evidence>
<comment type="similarity">
    <text evidence="1">Belongs to the GID4/VID24 family.</text>
</comment>
<dbReference type="GO" id="GO:0005773">
    <property type="term" value="C:vacuole"/>
    <property type="evidence" value="ECO:0007669"/>
    <property type="project" value="GOC"/>
</dbReference>
<comment type="caution">
    <text evidence="2">The sequence shown here is derived from an EMBL/GenBank/DDBJ whole genome shotgun (WGS) entry which is preliminary data.</text>
</comment>
<dbReference type="PANTHER" id="PTHR14534">
    <property type="entry name" value="VACUOLAR IMPORT AND DEGRADATION PROTEIN 24"/>
    <property type="match status" value="1"/>
</dbReference>
<sequence length="229" mass="26486">MYYPRCSEGVSLASSKDHRTVVKTYVKMPGKIALNPLPPGTKQPGLAQSLLYSGSKFQGHQKSKGNQYDVEVVLKHVDQEKGFLCGYLKIKGLTDEYPNLTTFFDGEIIGDKHPFLTRKWDADEDVDRKHWGKFLAFYQFAKTFNSDSFDYSQLDNLDFVFMRWKEHFLVPDHTITDITGASFAGFYYVCLQKSAATIEGYYYHRSSEWFQSLNLVHVPDHSQPIYEFR</sequence>
<evidence type="ECO:0000313" key="2">
    <source>
        <dbReference type="EMBL" id="PFX17126.1"/>
    </source>
</evidence>
<keyword evidence="3" id="KW-1185">Reference proteome</keyword>
<dbReference type="EMBL" id="LSMT01000495">
    <property type="protein sequence ID" value="PFX17126.1"/>
    <property type="molecule type" value="Genomic_DNA"/>
</dbReference>
<dbReference type="InterPro" id="IPR018618">
    <property type="entry name" value="GID4/10-like"/>
</dbReference>
<dbReference type="GO" id="GO:0006623">
    <property type="term" value="P:protein targeting to vacuole"/>
    <property type="evidence" value="ECO:0007669"/>
    <property type="project" value="TreeGrafter"/>
</dbReference>
<protein>
    <submittedName>
        <fullName evidence="2">Glucose-induced degradation protein 4-like</fullName>
    </submittedName>
</protein>
<dbReference type="PANTHER" id="PTHR14534:SF3">
    <property type="entry name" value="GID COMPLEX SUBUNIT 4 HOMOLOG"/>
    <property type="match status" value="1"/>
</dbReference>
<dbReference type="Pfam" id="PF09783">
    <property type="entry name" value="Vac_ImportDeg"/>
    <property type="match status" value="1"/>
</dbReference>